<dbReference type="Proteomes" id="UP000494255">
    <property type="component" value="Unassembled WGS sequence"/>
</dbReference>
<evidence type="ECO:0008006" key="3">
    <source>
        <dbReference type="Google" id="ProtNLM"/>
    </source>
</evidence>
<organism evidence="1 2">
    <name type="scientific">Paraburkholderia sediminicola</name>
    <dbReference type="NCBI Taxonomy" id="458836"/>
    <lineage>
        <taxon>Bacteria</taxon>
        <taxon>Pseudomonadati</taxon>
        <taxon>Pseudomonadota</taxon>
        <taxon>Betaproteobacteria</taxon>
        <taxon>Burkholderiales</taxon>
        <taxon>Burkholderiaceae</taxon>
        <taxon>Paraburkholderia</taxon>
    </lineage>
</organism>
<name>A0A6J5CTX4_9BURK</name>
<dbReference type="GeneID" id="97045760"/>
<gene>
    <name evidence="1" type="ORF">LMG24238_07206</name>
</gene>
<dbReference type="PROSITE" id="PS51257">
    <property type="entry name" value="PROKAR_LIPOPROTEIN"/>
    <property type="match status" value="1"/>
</dbReference>
<reference evidence="1 2" key="1">
    <citation type="submission" date="2020-04" db="EMBL/GenBank/DDBJ databases">
        <authorList>
            <person name="De Canck E."/>
        </authorList>
    </citation>
    <scope>NUCLEOTIDE SEQUENCE [LARGE SCALE GENOMIC DNA]</scope>
    <source>
        <strain evidence="1 2">LMG 24238</strain>
    </source>
</reference>
<accession>A0A6J5CTX4</accession>
<proteinExistence type="predicted"/>
<keyword evidence="2" id="KW-1185">Reference proteome</keyword>
<dbReference type="RefSeq" id="WP_175054620.1">
    <property type="nucleotide sequence ID" value="NZ_CADIKC010000017.1"/>
</dbReference>
<evidence type="ECO:0000313" key="1">
    <source>
        <dbReference type="EMBL" id="CAB3744078.1"/>
    </source>
</evidence>
<evidence type="ECO:0000313" key="2">
    <source>
        <dbReference type="Proteomes" id="UP000494255"/>
    </source>
</evidence>
<dbReference type="AlphaFoldDB" id="A0A6J5CTX4"/>
<dbReference type="EMBL" id="CADIKC010000017">
    <property type="protein sequence ID" value="CAB3744078.1"/>
    <property type="molecule type" value="Genomic_DNA"/>
</dbReference>
<sequence length="128" mass="14277">MDRSSAIERSLACHLALAACRDGHGNTHLINELMRAVYLGWYLQRAGYGNLPAEQFKIAEYAVENTLAHAHKTGEWRLEPDVISDFEALLCLHDAQLAKARLHEVQDAERQLLNFLKGKSDSPIPGSP</sequence>
<protein>
    <recommendedName>
        <fullName evidence="3">Fis family transcriptional regulator</fullName>
    </recommendedName>
</protein>